<dbReference type="EMBL" id="JANPWB010000004">
    <property type="protein sequence ID" value="KAJ1193291.1"/>
    <property type="molecule type" value="Genomic_DNA"/>
</dbReference>
<keyword evidence="3" id="KW-1185">Reference proteome</keyword>
<evidence type="ECO:0000256" key="1">
    <source>
        <dbReference type="SAM" id="MobiDB-lite"/>
    </source>
</evidence>
<gene>
    <name evidence="2" type="ORF">NDU88_002590</name>
</gene>
<name>A0AAV7UXI5_PLEWA</name>
<evidence type="ECO:0000313" key="2">
    <source>
        <dbReference type="EMBL" id="KAJ1193291.1"/>
    </source>
</evidence>
<comment type="caution">
    <text evidence="2">The sequence shown here is derived from an EMBL/GenBank/DDBJ whole genome shotgun (WGS) entry which is preliminary data.</text>
</comment>
<dbReference type="AlphaFoldDB" id="A0AAV7UXI5"/>
<protein>
    <submittedName>
        <fullName evidence="2">Uncharacterized protein</fullName>
    </submittedName>
</protein>
<evidence type="ECO:0000313" key="3">
    <source>
        <dbReference type="Proteomes" id="UP001066276"/>
    </source>
</evidence>
<sequence>MEIPQTGRQAGGRLGVGCYGAETKERGSETLLTGRADLRPRSPPQRRLRKTPGLPVSGGRWDECLSWSHGWWCRVCRCPDPWPHGSYRRPQRLLLGPDQGLLWGCPRVRAP</sequence>
<reference evidence="2" key="1">
    <citation type="journal article" date="2022" name="bioRxiv">
        <title>Sequencing and chromosome-scale assembly of the giantPleurodeles waltlgenome.</title>
        <authorList>
            <person name="Brown T."/>
            <person name="Elewa A."/>
            <person name="Iarovenko S."/>
            <person name="Subramanian E."/>
            <person name="Araus A.J."/>
            <person name="Petzold A."/>
            <person name="Susuki M."/>
            <person name="Suzuki K.-i.T."/>
            <person name="Hayashi T."/>
            <person name="Toyoda A."/>
            <person name="Oliveira C."/>
            <person name="Osipova E."/>
            <person name="Leigh N.D."/>
            <person name="Simon A."/>
            <person name="Yun M.H."/>
        </authorList>
    </citation>
    <scope>NUCLEOTIDE SEQUENCE</scope>
    <source>
        <strain evidence="2">20211129_DDA</strain>
        <tissue evidence="2">Liver</tissue>
    </source>
</reference>
<dbReference type="Proteomes" id="UP001066276">
    <property type="component" value="Chromosome 2_2"/>
</dbReference>
<feature type="region of interest" description="Disordered" evidence="1">
    <location>
        <begin position="27"/>
        <end position="53"/>
    </location>
</feature>
<accession>A0AAV7UXI5</accession>
<organism evidence="2 3">
    <name type="scientific">Pleurodeles waltl</name>
    <name type="common">Iberian ribbed newt</name>
    <dbReference type="NCBI Taxonomy" id="8319"/>
    <lineage>
        <taxon>Eukaryota</taxon>
        <taxon>Metazoa</taxon>
        <taxon>Chordata</taxon>
        <taxon>Craniata</taxon>
        <taxon>Vertebrata</taxon>
        <taxon>Euteleostomi</taxon>
        <taxon>Amphibia</taxon>
        <taxon>Batrachia</taxon>
        <taxon>Caudata</taxon>
        <taxon>Salamandroidea</taxon>
        <taxon>Salamandridae</taxon>
        <taxon>Pleurodelinae</taxon>
        <taxon>Pleurodeles</taxon>
    </lineage>
</organism>
<proteinExistence type="predicted"/>